<protein>
    <submittedName>
        <fullName evidence="1">Uncharacterized protein</fullName>
    </submittedName>
</protein>
<dbReference type="AlphaFoldDB" id="A0A699UE22"/>
<evidence type="ECO:0000313" key="1">
    <source>
        <dbReference type="EMBL" id="GFD20760.1"/>
    </source>
</evidence>
<accession>A0A699UE22</accession>
<name>A0A699UE22_TANCI</name>
<proteinExistence type="predicted"/>
<gene>
    <name evidence="1" type="ORF">Tci_892729</name>
</gene>
<dbReference type="EMBL" id="BKCJ011324620">
    <property type="protein sequence ID" value="GFD20760.1"/>
    <property type="molecule type" value="Genomic_DNA"/>
</dbReference>
<organism evidence="1">
    <name type="scientific">Tanacetum cinerariifolium</name>
    <name type="common">Dalmatian daisy</name>
    <name type="synonym">Chrysanthemum cinerariifolium</name>
    <dbReference type="NCBI Taxonomy" id="118510"/>
    <lineage>
        <taxon>Eukaryota</taxon>
        <taxon>Viridiplantae</taxon>
        <taxon>Streptophyta</taxon>
        <taxon>Embryophyta</taxon>
        <taxon>Tracheophyta</taxon>
        <taxon>Spermatophyta</taxon>
        <taxon>Magnoliopsida</taxon>
        <taxon>eudicotyledons</taxon>
        <taxon>Gunneridae</taxon>
        <taxon>Pentapetalae</taxon>
        <taxon>asterids</taxon>
        <taxon>campanulids</taxon>
        <taxon>Asterales</taxon>
        <taxon>Asteraceae</taxon>
        <taxon>Asteroideae</taxon>
        <taxon>Anthemideae</taxon>
        <taxon>Anthemidinae</taxon>
        <taxon>Tanacetum</taxon>
    </lineage>
</organism>
<reference evidence="1" key="1">
    <citation type="journal article" date="2019" name="Sci. Rep.">
        <title>Draft genome of Tanacetum cinerariifolium, the natural source of mosquito coil.</title>
        <authorList>
            <person name="Yamashiro T."/>
            <person name="Shiraishi A."/>
            <person name="Satake H."/>
            <person name="Nakayama K."/>
        </authorList>
    </citation>
    <scope>NUCLEOTIDE SEQUENCE</scope>
</reference>
<sequence>IDQDVSAATKDVNAAEPTVFDDEEVTMTMSHTLIKMKVEKQDS</sequence>
<feature type="non-terminal residue" evidence="1">
    <location>
        <position position="1"/>
    </location>
</feature>
<comment type="caution">
    <text evidence="1">The sequence shown here is derived from an EMBL/GenBank/DDBJ whole genome shotgun (WGS) entry which is preliminary data.</text>
</comment>